<dbReference type="SUPFAM" id="SSF55729">
    <property type="entry name" value="Acyl-CoA N-acyltransferases (Nat)"/>
    <property type="match status" value="1"/>
</dbReference>
<sequence>MLAAVDTYLQTDRVTLRRFRAEDADLLVELDSDPEVMRYLSGGAPTAPEVVRDQVLPSLLVAYERWAGAFGVFAAYERTSDAFVGWFCLRPQREGPLDEVELGYRLRRAAWGSGYATEVCAALLTRAFTELDVRVVWGETMALNRASQRVMEKVGMAVTQTLGTPEDMLAVEGADLGGYRYEITRDQWEQRQQPGSA</sequence>
<evidence type="ECO:0000313" key="2">
    <source>
        <dbReference type="EMBL" id="KGM02838.1"/>
    </source>
</evidence>
<accession>A0A0A0B9F8</accession>
<feature type="domain" description="N-acetyltransferase" evidence="1">
    <location>
        <begin position="14"/>
        <end position="186"/>
    </location>
</feature>
<dbReference type="InterPro" id="IPR000182">
    <property type="entry name" value="GNAT_dom"/>
</dbReference>
<keyword evidence="2" id="KW-0808">Transferase</keyword>
<dbReference type="STRING" id="1408250.Q760_11135"/>
<proteinExistence type="predicted"/>
<organism evidence="2 3">
    <name type="scientific">Cellulomonas cellasea DSM 20118</name>
    <dbReference type="NCBI Taxonomy" id="1408250"/>
    <lineage>
        <taxon>Bacteria</taxon>
        <taxon>Bacillati</taxon>
        <taxon>Actinomycetota</taxon>
        <taxon>Actinomycetes</taxon>
        <taxon>Micrococcales</taxon>
        <taxon>Cellulomonadaceae</taxon>
        <taxon>Cellulomonas</taxon>
    </lineage>
</organism>
<dbReference type="InterPro" id="IPR051531">
    <property type="entry name" value="N-acetyltransferase"/>
</dbReference>
<dbReference type="Proteomes" id="UP000029833">
    <property type="component" value="Unassembled WGS sequence"/>
</dbReference>
<dbReference type="InterPro" id="IPR016181">
    <property type="entry name" value="Acyl_CoA_acyltransferase"/>
</dbReference>
<dbReference type="GO" id="GO:0016747">
    <property type="term" value="F:acyltransferase activity, transferring groups other than amino-acyl groups"/>
    <property type="evidence" value="ECO:0007669"/>
    <property type="project" value="InterPro"/>
</dbReference>
<reference evidence="2 3" key="1">
    <citation type="submission" date="2013-10" db="EMBL/GenBank/DDBJ databases">
        <authorList>
            <person name="Wang G."/>
            <person name="Zhuang W."/>
        </authorList>
    </citation>
    <scope>NUCLEOTIDE SEQUENCE [LARGE SCALE GENOMIC DNA]</scope>
    <source>
        <strain evidence="2 3">DSM 20118</strain>
    </source>
</reference>
<dbReference type="AlphaFoldDB" id="A0A0A0B9F8"/>
<protein>
    <submittedName>
        <fullName evidence="2">Acetyltransferase GCN5</fullName>
    </submittedName>
</protein>
<gene>
    <name evidence="2" type="ORF">Q760_11135</name>
</gene>
<keyword evidence="3" id="KW-1185">Reference proteome</keyword>
<evidence type="ECO:0000313" key="3">
    <source>
        <dbReference type="Proteomes" id="UP000029833"/>
    </source>
</evidence>
<dbReference type="EMBL" id="AXNT01000034">
    <property type="protein sequence ID" value="KGM02838.1"/>
    <property type="molecule type" value="Genomic_DNA"/>
</dbReference>
<dbReference type="PROSITE" id="PS51186">
    <property type="entry name" value="GNAT"/>
    <property type="match status" value="1"/>
</dbReference>
<dbReference type="PANTHER" id="PTHR43792">
    <property type="entry name" value="GNAT FAMILY, PUTATIVE (AFU_ORTHOLOGUE AFUA_3G00765)-RELATED-RELATED"/>
    <property type="match status" value="1"/>
</dbReference>
<dbReference type="PANTHER" id="PTHR43792:SF1">
    <property type="entry name" value="N-ACETYLTRANSFERASE DOMAIN-CONTAINING PROTEIN"/>
    <property type="match status" value="1"/>
</dbReference>
<dbReference type="Gene3D" id="3.40.630.30">
    <property type="match status" value="1"/>
</dbReference>
<dbReference type="Pfam" id="PF13302">
    <property type="entry name" value="Acetyltransf_3"/>
    <property type="match status" value="1"/>
</dbReference>
<comment type="caution">
    <text evidence="2">The sequence shown here is derived from an EMBL/GenBank/DDBJ whole genome shotgun (WGS) entry which is preliminary data.</text>
</comment>
<dbReference type="RefSeq" id="WP_248784339.1">
    <property type="nucleotide sequence ID" value="NZ_AXNT01000034.1"/>
</dbReference>
<name>A0A0A0B9F8_9CELL</name>
<evidence type="ECO:0000259" key="1">
    <source>
        <dbReference type="PROSITE" id="PS51186"/>
    </source>
</evidence>